<name>A0ABS5J1G9_9BACT</name>
<organism evidence="8 9">
    <name type="scientific">Chitinophaga hostae</name>
    <dbReference type="NCBI Taxonomy" id="2831022"/>
    <lineage>
        <taxon>Bacteria</taxon>
        <taxon>Pseudomonadati</taxon>
        <taxon>Bacteroidota</taxon>
        <taxon>Chitinophagia</taxon>
        <taxon>Chitinophagales</taxon>
        <taxon>Chitinophagaceae</taxon>
        <taxon>Chitinophaga</taxon>
    </lineage>
</organism>
<evidence type="ECO:0000256" key="3">
    <source>
        <dbReference type="ARBA" id="ARBA00022475"/>
    </source>
</evidence>
<gene>
    <name evidence="8" type="ORF">KE626_17115</name>
</gene>
<accession>A0ABS5J1G9</accession>
<reference evidence="8 9" key="1">
    <citation type="submission" date="2021-04" db="EMBL/GenBank/DDBJ databases">
        <title>Chitinophaga sp. nov., isolated from the rhizosphere soil.</title>
        <authorList>
            <person name="He S."/>
        </authorList>
    </citation>
    <scope>NUCLEOTIDE SEQUENCE [LARGE SCALE GENOMIC DNA]</scope>
    <source>
        <strain evidence="8 9">2R12</strain>
    </source>
</reference>
<evidence type="ECO:0000256" key="6">
    <source>
        <dbReference type="ARBA" id="ARBA00023136"/>
    </source>
</evidence>
<dbReference type="RefSeq" id="WP_211974139.1">
    <property type="nucleotide sequence ID" value="NZ_CBFHAM010000024.1"/>
</dbReference>
<evidence type="ECO:0000256" key="2">
    <source>
        <dbReference type="ARBA" id="ARBA00005811"/>
    </source>
</evidence>
<evidence type="ECO:0000256" key="5">
    <source>
        <dbReference type="ARBA" id="ARBA00022989"/>
    </source>
</evidence>
<keyword evidence="3" id="KW-1003">Cell membrane</keyword>
<evidence type="ECO:0000313" key="9">
    <source>
        <dbReference type="Proteomes" id="UP000676386"/>
    </source>
</evidence>
<comment type="subcellular location">
    <subcellularLocation>
        <location evidence="1">Cell membrane</location>
        <topology evidence="1">Single-pass membrane protein</topology>
    </subcellularLocation>
    <subcellularLocation>
        <location evidence="7">Cell membrane</location>
        <topology evidence="7">Single-pass type II membrane protein</topology>
    </subcellularLocation>
</comment>
<keyword evidence="6" id="KW-0472">Membrane</keyword>
<keyword evidence="7" id="KW-0653">Protein transport</keyword>
<dbReference type="PANTHER" id="PTHR30558">
    <property type="entry name" value="EXBD MEMBRANE COMPONENT OF PMF-DRIVEN MACROMOLECULE IMPORT SYSTEM"/>
    <property type="match status" value="1"/>
</dbReference>
<keyword evidence="7" id="KW-0813">Transport</keyword>
<evidence type="ECO:0000256" key="1">
    <source>
        <dbReference type="ARBA" id="ARBA00004162"/>
    </source>
</evidence>
<sequence length="205" mass="22988">MPRIKMPRKSTLVDMTAMTDVTFLLLTFFMLATRFKPNEPVAVVTPTSVNTIAIPDANVILLTIDKKGRIFFDLPGQSYRQELISNIDKQFGLGLSAGEMRNFVLGASVGTDMKHLKSYLAMKPEERKDAAIETGISSDSSNNELGIWLEYAVATQRLEIKKLKYCIKADNETPYSKIKTVLDVFKKKGIQRLNLVTNLETPPEL</sequence>
<evidence type="ECO:0000256" key="4">
    <source>
        <dbReference type="ARBA" id="ARBA00022692"/>
    </source>
</evidence>
<dbReference type="Proteomes" id="UP000676386">
    <property type="component" value="Unassembled WGS sequence"/>
</dbReference>
<dbReference type="InterPro" id="IPR003400">
    <property type="entry name" value="ExbD"/>
</dbReference>
<keyword evidence="5" id="KW-1133">Transmembrane helix</keyword>
<proteinExistence type="inferred from homology"/>
<dbReference type="EMBL" id="JAGTXB010000007">
    <property type="protein sequence ID" value="MBS0029045.1"/>
    <property type="molecule type" value="Genomic_DNA"/>
</dbReference>
<protein>
    <submittedName>
        <fullName evidence="8">Biopolymer transporter ExbD</fullName>
    </submittedName>
</protein>
<dbReference type="PANTHER" id="PTHR30558:SF3">
    <property type="entry name" value="BIOPOLYMER TRANSPORT PROTEIN EXBD-RELATED"/>
    <property type="match status" value="1"/>
</dbReference>
<comment type="caution">
    <text evidence="8">The sequence shown here is derived from an EMBL/GenBank/DDBJ whole genome shotgun (WGS) entry which is preliminary data.</text>
</comment>
<evidence type="ECO:0000313" key="8">
    <source>
        <dbReference type="EMBL" id="MBS0029045.1"/>
    </source>
</evidence>
<comment type="similarity">
    <text evidence="2 7">Belongs to the ExbD/TolR family.</text>
</comment>
<keyword evidence="4 7" id="KW-0812">Transmembrane</keyword>
<dbReference type="Pfam" id="PF02472">
    <property type="entry name" value="ExbD"/>
    <property type="match status" value="1"/>
</dbReference>
<evidence type="ECO:0000256" key="7">
    <source>
        <dbReference type="RuleBase" id="RU003879"/>
    </source>
</evidence>
<keyword evidence="9" id="KW-1185">Reference proteome</keyword>